<dbReference type="SUPFAM" id="SSF69118">
    <property type="entry name" value="AhpD-like"/>
    <property type="match status" value="1"/>
</dbReference>
<dbReference type="InterPro" id="IPR004675">
    <property type="entry name" value="AhpD_core"/>
</dbReference>
<proteinExistence type="predicted"/>
<dbReference type="NCBIfam" id="TIGR01926">
    <property type="entry name" value="peroxid_rel"/>
    <property type="match status" value="1"/>
</dbReference>
<dbReference type="Pfam" id="PF02627">
    <property type="entry name" value="CMD"/>
    <property type="match status" value="1"/>
</dbReference>
<dbReference type="InterPro" id="IPR029032">
    <property type="entry name" value="AhpD-like"/>
</dbReference>
<dbReference type="RefSeq" id="WP_167227724.1">
    <property type="nucleotide sequence ID" value="NZ_JAAQPH010000016.1"/>
</dbReference>
<dbReference type="AlphaFoldDB" id="A0A967KEJ2"/>
<keyword evidence="3" id="KW-1185">Reference proteome</keyword>
<evidence type="ECO:0000313" key="3">
    <source>
        <dbReference type="Proteomes" id="UP000761264"/>
    </source>
</evidence>
<dbReference type="PANTHER" id="PTHR35446:SF2">
    <property type="entry name" value="CARBOXYMUCONOLACTONE DECARBOXYLASE-LIKE DOMAIN-CONTAINING PROTEIN"/>
    <property type="match status" value="1"/>
</dbReference>
<dbReference type="PANTHER" id="PTHR35446">
    <property type="entry name" value="SI:CH211-175M2.5"/>
    <property type="match status" value="1"/>
</dbReference>
<feature type="domain" description="Carboxymuconolactone decarboxylase-like" evidence="1">
    <location>
        <begin position="32"/>
        <end position="96"/>
    </location>
</feature>
<dbReference type="EMBL" id="JAAQPH010000016">
    <property type="protein sequence ID" value="NIA70770.1"/>
    <property type="molecule type" value="Genomic_DNA"/>
</dbReference>
<dbReference type="Proteomes" id="UP000761264">
    <property type="component" value="Unassembled WGS sequence"/>
</dbReference>
<reference evidence="2" key="1">
    <citation type="submission" date="2020-03" db="EMBL/GenBank/DDBJ databases">
        <title>Genome of Pelagibius litoralis DSM 21314T.</title>
        <authorList>
            <person name="Wang G."/>
        </authorList>
    </citation>
    <scope>NUCLEOTIDE SEQUENCE</scope>
    <source>
        <strain evidence="2">DSM 21314</strain>
    </source>
</reference>
<dbReference type="InterPro" id="IPR010195">
    <property type="entry name" value="Uncharacterised_peroxidase-rel"/>
</dbReference>
<organism evidence="2 3">
    <name type="scientific">Pelagibius litoralis</name>
    <dbReference type="NCBI Taxonomy" id="374515"/>
    <lineage>
        <taxon>Bacteria</taxon>
        <taxon>Pseudomonadati</taxon>
        <taxon>Pseudomonadota</taxon>
        <taxon>Alphaproteobacteria</taxon>
        <taxon>Rhodospirillales</taxon>
        <taxon>Rhodovibrionaceae</taxon>
        <taxon>Pelagibius</taxon>
    </lineage>
</organism>
<name>A0A967KEJ2_9PROT</name>
<sequence length="184" mass="19513">MPYLSYAETFQGVADVFLRDPGRYRPLLMFIETVMTGESEIGKAEREVLAGYVSRLNGCDFCVGAHRATLSAMGAAPDAIAAIDQAPHLAVVDAKLRALLELADRLTLNPAAVTAEDIAKVTQAGWSEQAVEDSINVISLFAYVNRLVDGLGIEGNAAYFAYVGKALAEQGYGPLLAAAESKTG</sequence>
<keyword evidence="2" id="KW-0575">Peroxidase</keyword>
<keyword evidence="2" id="KW-0560">Oxidoreductase</keyword>
<evidence type="ECO:0000259" key="1">
    <source>
        <dbReference type="Pfam" id="PF02627"/>
    </source>
</evidence>
<evidence type="ECO:0000313" key="2">
    <source>
        <dbReference type="EMBL" id="NIA70770.1"/>
    </source>
</evidence>
<gene>
    <name evidence="2" type="ORF">HBA54_19400</name>
</gene>
<accession>A0A967KEJ2</accession>
<protein>
    <submittedName>
        <fullName evidence="2">Peroxidase-related enzyme</fullName>
    </submittedName>
</protein>
<dbReference type="Gene3D" id="1.20.1290.10">
    <property type="entry name" value="AhpD-like"/>
    <property type="match status" value="1"/>
</dbReference>
<dbReference type="NCBIfam" id="TIGR00778">
    <property type="entry name" value="ahpD_dom"/>
    <property type="match status" value="1"/>
</dbReference>
<dbReference type="GO" id="GO:0051920">
    <property type="term" value="F:peroxiredoxin activity"/>
    <property type="evidence" value="ECO:0007669"/>
    <property type="project" value="InterPro"/>
</dbReference>
<dbReference type="InterPro" id="IPR003779">
    <property type="entry name" value="CMD-like"/>
</dbReference>
<comment type="caution">
    <text evidence="2">The sequence shown here is derived from an EMBL/GenBank/DDBJ whole genome shotgun (WGS) entry which is preliminary data.</text>
</comment>